<proteinExistence type="predicted"/>
<dbReference type="EMBL" id="KN824293">
    <property type="protein sequence ID" value="KIM28382.1"/>
    <property type="molecule type" value="Genomic_DNA"/>
</dbReference>
<keyword evidence="2" id="KW-1185">Reference proteome</keyword>
<reference evidence="2" key="2">
    <citation type="submission" date="2015-01" db="EMBL/GenBank/DDBJ databases">
        <title>Evolutionary Origins and Diversification of the Mycorrhizal Mutualists.</title>
        <authorList>
            <consortium name="DOE Joint Genome Institute"/>
            <consortium name="Mycorrhizal Genomics Consortium"/>
            <person name="Kohler A."/>
            <person name="Kuo A."/>
            <person name="Nagy L.G."/>
            <person name="Floudas D."/>
            <person name="Copeland A."/>
            <person name="Barry K.W."/>
            <person name="Cichocki N."/>
            <person name="Veneault-Fourrey C."/>
            <person name="LaButti K."/>
            <person name="Lindquist E.A."/>
            <person name="Lipzen A."/>
            <person name="Lundell T."/>
            <person name="Morin E."/>
            <person name="Murat C."/>
            <person name="Riley R."/>
            <person name="Ohm R."/>
            <person name="Sun H."/>
            <person name="Tunlid A."/>
            <person name="Henrissat B."/>
            <person name="Grigoriev I.V."/>
            <person name="Hibbett D.S."/>
            <person name="Martin F."/>
        </authorList>
    </citation>
    <scope>NUCLEOTIDE SEQUENCE [LARGE SCALE GENOMIC DNA]</scope>
    <source>
        <strain evidence="2">MAFF 305830</strain>
    </source>
</reference>
<dbReference type="HOGENOM" id="CLU_2869030_0_0_1"/>
<dbReference type="Proteomes" id="UP000054097">
    <property type="component" value="Unassembled WGS sequence"/>
</dbReference>
<accession>A0A0C2XGY3</accession>
<organism evidence="1 2">
    <name type="scientific">Serendipita vermifera MAFF 305830</name>
    <dbReference type="NCBI Taxonomy" id="933852"/>
    <lineage>
        <taxon>Eukaryota</taxon>
        <taxon>Fungi</taxon>
        <taxon>Dikarya</taxon>
        <taxon>Basidiomycota</taxon>
        <taxon>Agaricomycotina</taxon>
        <taxon>Agaricomycetes</taxon>
        <taxon>Sebacinales</taxon>
        <taxon>Serendipitaceae</taxon>
        <taxon>Serendipita</taxon>
    </lineage>
</organism>
<dbReference type="AlphaFoldDB" id="A0A0C2XGY3"/>
<sequence length="64" mass="7521">MANREDEAQPRCSRIPFGRRQCTYIRVSTLHNTRSTIPGSLIGQLNERWFMHPRMRMQCGLTTI</sequence>
<name>A0A0C2XGY3_SERVB</name>
<reference evidence="1 2" key="1">
    <citation type="submission" date="2014-04" db="EMBL/GenBank/DDBJ databases">
        <authorList>
            <consortium name="DOE Joint Genome Institute"/>
            <person name="Kuo A."/>
            <person name="Zuccaro A."/>
            <person name="Kohler A."/>
            <person name="Nagy L.G."/>
            <person name="Floudas D."/>
            <person name="Copeland A."/>
            <person name="Barry K.W."/>
            <person name="Cichocki N."/>
            <person name="Veneault-Fourrey C."/>
            <person name="LaButti K."/>
            <person name="Lindquist E.A."/>
            <person name="Lipzen A."/>
            <person name="Lundell T."/>
            <person name="Morin E."/>
            <person name="Murat C."/>
            <person name="Sun H."/>
            <person name="Tunlid A."/>
            <person name="Henrissat B."/>
            <person name="Grigoriev I.V."/>
            <person name="Hibbett D.S."/>
            <person name="Martin F."/>
            <person name="Nordberg H.P."/>
            <person name="Cantor M.N."/>
            <person name="Hua S.X."/>
        </authorList>
    </citation>
    <scope>NUCLEOTIDE SEQUENCE [LARGE SCALE GENOMIC DNA]</scope>
    <source>
        <strain evidence="1 2">MAFF 305830</strain>
    </source>
</reference>
<gene>
    <name evidence="1" type="ORF">M408DRAFT_140644</name>
</gene>
<protein>
    <submittedName>
        <fullName evidence="1">Uncharacterized protein</fullName>
    </submittedName>
</protein>
<evidence type="ECO:0000313" key="1">
    <source>
        <dbReference type="EMBL" id="KIM28382.1"/>
    </source>
</evidence>
<evidence type="ECO:0000313" key="2">
    <source>
        <dbReference type="Proteomes" id="UP000054097"/>
    </source>
</evidence>